<evidence type="ECO:0000313" key="2">
    <source>
        <dbReference type="EMBL" id="TGG83323.1"/>
    </source>
</evidence>
<dbReference type="InterPro" id="IPR011322">
    <property type="entry name" value="N-reg_PII-like_a/b"/>
</dbReference>
<name>A0A6C1C2P0_9ACTN</name>
<dbReference type="GO" id="GO:0010038">
    <property type="term" value="P:response to metal ion"/>
    <property type="evidence" value="ECO:0007669"/>
    <property type="project" value="InterPro"/>
</dbReference>
<dbReference type="EMBL" id="RCIY01000055">
    <property type="protein sequence ID" value="TGG83323.1"/>
    <property type="molecule type" value="Genomic_DNA"/>
</dbReference>
<comment type="similarity">
    <text evidence="1">Belongs to the CutA family.</text>
</comment>
<dbReference type="Gene3D" id="3.30.70.120">
    <property type="match status" value="1"/>
</dbReference>
<reference evidence="2 3" key="1">
    <citation type="submission" date="2018-10" db="EMBL/GenBank/DDBJ databases">
        <title>Isolation of pseudouridimycin from Streptomyces albus DSM 40763.</title>
        <authorList>
            <person name="Rosenqvist P."/>
            <person name="Metsae-Ketelae M."/>
            <person name="Virta P."/>
        </authorList>
    </citation>
    <scope>NUCLEOTIDE SEQUENCE [LARGE SCALE GENOMIC DNA]</scope>
    <source>
        <strain evidence="2 3">DSM 40763</strain>
    </source>
</reference>
<sequence>MAEILTVLTTTGSQEEAQTLAAGAIERRVAACAQISGPVTSVYRWEGTVQTDAEWQVLFKTSGQRYEALETYLREAHSYDVPEIVATEVVRGSADYLRWVAEETRPAQPS</sequence>
<dbReference type="GeneID" id="75183804"/>
<protein>
    <submittedName>
        <fullName evidence="2">Divalent-cation tolerance protein CutA</fullName>
    </submittedName>
</protein>
<dbReference type="GO" id="GO:0005507">
    <property type="term" value="F:copper ion binding"/>
    <property type="evidence" value="ECO:0007669"/>
    <property type="project" value="TreeGrafter"/>
</dbReference>
<dbReference type="AlphaFoldDB" id="A0A6C1C2P0"/>
<dbReference type="SUPFAM" id="SSF54913">
    <property type="entry name" value="GlnB-like"/>
    <property type="match status" value="1"/>
</dbReference>
<dbReference type="Proteomes" id="UP000298111">
    <property type="component" value="Unassembled WGS sequence"/>
</dbReference>
<dbReference type="InterPro" id="IPR015867">
    <property type="entry name" value="N-reg_PII/ATP_PRibTrfase_C"/>
</dbReference>
<dbReference type="InterPro" id="IPR004323">
    <property type="entry name" value="Ion_tolerance_CutA"/>
</dbReference>
<evidence type="ECO:0000256" key="1">
    <source>
        <dbReference type="ARBA" id="ARBA00010169"/>
    </source>
</evidence>
<dbReference type="Pfam" id="PF03091">
    <property type="entry name" value="CutA1"/>
    <property type="match status" value="1"/>
</dbReference>
<evidence type="ECO:0000313" key="3">
    <source>
        <dbReference type="Proteomes" id="UP000298111"/>
    </source>
</evidence>
<dbReference type="PANTHER" id="PTHR23419">
    <property type="entry name" value="DIVALENT CATION TOLERANCE CUTA-RELATED"/>
    <property type="match status" value="1"/>
</dbReference>
<organism evidence="2 3">
    <name type="scientific">Streptomyces albus</name>
    <dbReference type="NCBI Taxonomy" id="1888"/>
    <lineage>
        <taxon>Bacteria</taxon>
        <taxon>Bacillati</taxon>
        <taxon>Actinomycetota</taxon>
        <taxon>Actinomycetes</taxon>
        <taxon>Kitasatosporales</taxon>
        <taxon>Streptomycetaceae</taxon>
        <taxon>Streptomyces</taxon>
    </lineage>
</organism>
<dbReference type="RefSeq" id="WP_016468852.1">
    <property type="nucleotide sequence ID" value="NZ_BBQG01000016.1"/>
</dbReference>
<comment type="caution">
    <text evidence="2">The sequence shown here is derived from an EMBL/GenBank/DDBJ whole genome shotgun (WGS) entry which is preliminary data.</text>
</comment>
<gene>
    <name evidence="2" type="ORF">D8771_14925</name>
</gene>
<proteinExistence type="inferred from homology"/>
<dbReference type="PANTHER" id="PTHR23419:SF8">
    <property type="entry name" value="FI09726P"/>
    <property type="match status" value="1"/>
</dbReference>
<accession>A0A6C1C2P0</accession>